<proteinExistence type="predicted"/>
<dbReference type="Proteomes" id="UP001310594">
    <property type="component" value="Unassembled WGS sequence"/>
</dbReference>
<feature type="compositionally biased region" description="Acidic residues" evidence="1">
    <location>
        <begin position="293"/>
        <end position="306"/>
    </location>
</feature>
<evidence type="ECO:0000256" key="1">
    <source>
        <dbReference type="SAM" id="MobiDB-lite"/>
    </source>
</evidence>
<feature type="region of interest" description="Disordered" evidence="1">
    <location>
        <begin position="325"/>
        <end position="386"/>
    </location>
</feature>
<feature type="compositionally biased region" description="Low complexity" evidence="1">
    <location>
        <begin position="335"/>
        <end position="352"/>
    </location>
</feature>
<name>A0AAN7ZZD0_9PEZI</name>
<comment type="caution">
    <text evidence="2">The sequence shown here is derived from an EMBL/GenBank/DDBJ whole genome shotgun (WGS) entry which is preliminary data.</text>
</comment>
<accession>A0AAN7ZZD0</accession>
<evidence type="ECO:0000313" key="3">
    <source>
        <dbReference type="Proteomes" id="UP001310594"/>
    </source>
</evidence>
<evidence type="ECO:0008006" key="4">
    <source>
        <dbReference type="Google" id="ProtNLM"/>
    </source>
</evidence>
<reference evidence="2" key="1">
    <citation type="submission" date="2023-08" db="EMBL/GenBank/DDBJ databases">
        <title>Black Yeasts Isolated from many extreme environments.</title>
        <authorList>
            <person name="Coleine C."/>
            <person name="Stajich J.E."/>
            <person name="Selbmann L."/>
        </authorList>
    </citation>
    <scope>NUCLEOTIDE SEQUENCE</scope>
    <source>
        <strain evidence="2">CCFEE 5810</strain>
    </source>
</reference>
<sequence length="466" mass="51736">MAAQAVFDVPELFESIFLEREPKQLFLCQRVSQQFRATIDGTPSIRRRLYLALDQAAASLPVQLSPALTTMSQKKYKVEDRQTAYMNTGRNYWRINRCRLNKLGDYTPGTVPTLLDLGIESVEKRWPGRRLFKAGGSDPEHCSAMMAYLTSKPIKVLVRISFIDGWGQDAVTTLDTKQPVGLRLGELLEQVDDIVDASNEEYVDGDDVVCDDCFRAHRVGYCEFPPLESGLPRRNQYATHGHAGNVSSHESWLQQCDLEDWLATAGMEPGEVGMVETDLSSNSESDADHESVDEMDLSASEFDPDVGSDASAEYMSIDEEDIDSDGYSALESEPSRSADLSDSGDDSLSPSDHPGAEFKPDKLESVARSSARSTESQQQDVSGVASTVHTPRRFVIGTLAKKDTFKVTFSAFRERISLEKRLKLVAQCGPRFEPLVTPEERLALEFEALRAVLRPLKNKAKASQSD</sequence>
<gene>
    <name evidence="2" type="ORF">LTR97_012132</name>
</gene>
<organism evidence="2 3">
    <name type="scientific">Elasticomyces elasticus</name>
    <dbReference type="NCBI Taxonomy" id="574655"/>
    <lineage>
        <taxon>Eukaryota</taxon>
        <taxon>Fungi</taxon>
        <taxon>Dikarya</taxon>
        <taxon>Ascomycota</taxon>
        <taxon>Pezizomycotina</taxon>
        <taxon>Dothideomycetes</taxon>
        <taxon>Dothideomycetidae</taxon>
        <taxon>Mycosphaerellales</taxon>
        <taxon>Teratosphaeriaceae</taxon>
        <taxon>Elasticomyces</taxon>
    </lineage>
</organism>
<dbReference type="EMBL" id="JAVRQU010000024">
    <property type="protein sequence ID" value="KAK5690579.1"/>
    <property type="molecule type" value="Genomic_DNA"/>
</dbReference>
<feature type="compositionally biased region" description="Basic and acidic residues" evidence="1">
    <location>
        <begin position="354"/>
        <end position="365"/>
    </location>
</feature>
<protein>
    <recommendedName>
        <fullName evidence="4">F-box domain-containing protein</fullName>
    </recommendedName>
</protein>
<feature type="region of interest" description="Disordered" evidence="1">
    <location>
        <begin position="277"/>
        <end position="309"/>
    </location>
</feature>
<feature type="compositionally biased region" description="Polar residues" evidence="1">
    <location>
        <begin position="367"/>
        <end position="386"/>
    </location>
</feature>
<evidence type="ECO:0000313" key="2">
    <source>
        <dbReference type="EMBL" id="KAK5690579.1"/>
    </source>
</evidence>
<dbReference type="AlphaFoldDB" id="A0AAN7ZZD0"/>